<name>A0A1S3YP18_TOBAC</name>
<evidence type="ECO:0000256" key="4">
    <source>
        <dbReference type="SAM" id="Phobius"/>
    </source>
</evidence>
<dbReference type="GO" id="GO:0008234">
    <property type="term" value="F:cysteine-type peptidase activity"/>
    <property type="evidence" value="ECO:0007669"/>
    <property type="project" value="InterPro"/>
</dbReference>
<keyword evidence="3" id="KW-0378">Hydrolase</keyword>
<keyword evidence="4" id="KW-0472">Membrane</keyword>
<comment type="similarity">
    <text evidence="1">Belongs to the peptidase C48 family.</text>
</comment>
<keyword evidence="4" id="KW-1133">Transmembrane helix</keyword>
<dbReference type="PANTHER" id="PTHR31470:SF41">
    <property type="entry name" value="UBIQUITIN-LIKE PROTEASE FAMILY PROFILE DOMAIN-CONTAINING PROTEIN"/>
    <property type="match status" value="1"/>
</dbReference>
<dbReference type="GO" id="GO:0006508">
    <property type="term" value="P:proteolysis"/>
    <property type="evidence" value="ECO:0007669"/>
    <property type="project" value="UniProtKB-KW"/>
</dbReference>
<dbReference type="InterPro" id="IPR038765">
    <property type="entry name" value="Papain-like_cys_pep_sf"/>
</dbReference>
<evidence type="ECO:0000256" key="2">
    <source>
        <dbReference type="ARBA" id="ARBA00022670"/>
    </source>
</evidence>
<dbReference type="PROSITE" id="PS50600">
    <property type="entry name" value="ULP_PROTEASE"/>
    <property type="match status" value="1"/>
</dbReference>
<evidence type="ECO:0000256" key="1">
    <source>
        <dbReference type="ARBA" id="ARBA00005234"/>
    </source>
</evidence>
<dbReference type="STRING" id="4097.A0A1S3YP18"/>
<organism evidence="6">
    <name type="scientific">Nicotiana tabacum</name>
    <name type="common">Common tobacco</name>
    <dbReference type="NCBI Taxonomy" id="4097"/>
    <lineage>
        <taxon>Eukaryota</taxon>
        <taxon>Viridiplantae</taxon>
        <taxon>Streptophyta</taxon>
        <taxon>Embryophyta</taxon>
        <taxon>Tracheophyta</taxon>
        <taxon>Spermatophyta</taxon>
        <taxon>Magnoliopsida</taxon>
        <taxon>eudicotyledons</taxon>
        <taxon>Gunneridae</taxon>
        <taxon>Pentapetalae</taxon>
        <taxon>asterids</taxon>
        <taxon>lamiids</taxon>
        <taxon>Solanales</taxon>
        <taxon>Solanaceae</taxon>
        <taxon>Nicotianoideae</taxon>
        <taxon>Nicotianeae</taxon>
        <taxon>Nicotiana</taxon>
    </lineage>
</organism>
<evidence type="ECO:0000256" key="3">
    <source>
        <dbReference type="ARBA" id="ARBA00022801"/>
    </source>
</evidence>
<gene>
    <name evidence="6" type="primary">LOC107778077</name>
</gene>
<dbReference type="InterPro" id="IPR003653">
    <property type="entry name" value="Peptidase_C48_C"/>
</dbReference>
<keyword evidence="4" id="KW-0812">Transmembrane</keyword>
<accession>A0A1S3YP18</accession>
<dbReference type="SUPFAM" id="SSF54001">
    <property type="entry name" value="Cysteine proteinases"/>
    <property type="match status" value="1"/>
</dbReference>
<proteinExistence type="inferred from homology"/>
<reference evidence="6" key="1">
    <citation type="submission" date="2025-08" db="UniProtKB">
        <authorList>
            <consortium name="RefSeq"/>
        </authorList>
    </citation>
    <scope>IDENTIFICATION</scope>
</reference>
<dbReference type="OrthoDB" id="1302742at2759"/>
<dbReference type="PaxDb" id="4097-A0A1S3YP18"/>
<dbReference type="PANTHER" id="PTHR31470">
    <property type="entry name" value="CYSTEINE PROTEINASES SUPERFAMILY PROTEIN-RELATED-RELATED"/>
    <property type="match status" value="1"/>
</dbReference>
<dbReference type="RefSeq" id="XP_016453747.1">
    <property type="nucleotide sequence ID" value="XM_016598261.1"/>
</dbReference>
<feature type="transmembrane region" description="Helical" evidence="4">
    <location>
        <begin position="229"/>
        <end position="250"/>
    </location>
</feature>
<protein>
    <recommendedName>
        <fullName evidence="5">Ubiquitin-like protease family profile domain-containing protein</fullName>
    </recommendedName>
</protein>
<evidence type="ECO:0000313" key="6">
    <source>
        <dbReference type="RefSeq" id="XP_016453747.1"/>
    </source>
</evidence>
<dbReference type="Pfam" id="PF02902">
    <property type="entry name" value="Peptidase_C48"/>
    <property type="match status" value="1"/>
</dbReference>
<sequence length="473" mass="54296">MNVINKRFDLDESKFAGSSTKNNYQHQGENNQQFQFNAGDQLHGSTSNTATISPEHFQPHVDLYPDFQEAAEAYKAAEVSAEHLQGNIEEEPVIDEVAEAQQVDLHLSTEGEVPQSPIHGVTVTEVVPEGIDKKVVPEGIDNKGLTLDDFELLENLSQLVMYGEPIPDESTLVHLGRTRQPGKHARSPFTSLYSSGGSTSKGSPTGYTFVVIKYLGGMSASFYTVCSPFLYFKIVIHFVNFLYLIFFCYYRRKYYFFKKDNQIKPWLDFGCKKIDKKDWFYALAHPGQVINNTHIDVIMYYLRKRGKYGPNNNTRFTTTDCLFKTKIERIYDTFISSPPKQRYSVVKPEDDVGEYILGYRILANVAWDLVDYVLIPVNLVENFHWLLLVFDIKDRQLYVYDSMVRANRHKTVETLVDKFSIIIPLYLSCTGFYGKRKDINFKTTKAYIEKPVTDPLDIQWMVAEIPQQKEGSV</sequence>
<dbReference type="AlphaFoldDB" id="A0A1S3YP18"/>
<dbReference type="KEGG" id="nta:107778077"/>
<evidence type="ECO:0000259" key="5">
    <source>
        <dbReference type="PROSITE" id="PS50600"/>
    </source>
</evidence>
<dbReference type="Gene3D" id="3.40.395.10">
    <property type="entry name" value="Adenoviral Proteinase, Chain A"/>
    <property type="match status" value="1"/>
</dbReference>
<keyword evidence="2" id="KW-0645">Protease</keyword>
<feature type="domain" description="Ubiquitin-like protease family profile" evidence="5">
    <location>
        <begin position="272"/>
        <end position="473"/>
    </location>
</feature>